<evidence type="ECO:0000256" key="1">
    <source>
        <dbReference type="SAM" id="MobiDB-lite"/>
    </source>
</evidence>
<evidence type="ECO:0000313" key="2">
    <source>
        <dbReference type="EMBL" id="AAY84956.1"/>
    </source>
</evidence>
<dbReference type="AlphaFoldDB" id="Q4QQ60"/>
<organism evidence="2">
    <name type="scientific">Drosophila melanogaster</name>
    <name type="common">Fruit fly</name>
    <dbReference type="NCBI Taxonomy" id="7227"/>
    <lineage>
        <taxon>Eukaryota</taxon>
        <taxon>Metazoa</taxon>
        <taxon>Ecdysozoa</taxon>
        <taxon>Arthropoda</taxon>
        <taxon>Hexapoda</taxon>
        <taxon>Insecta</taxon>
        <taxon>Pterygota</taxon>
        <taxon>Neoptera</taxon>
        <taxon>Endopterygota</taxon>
        <taxon>Diptera</taxon>
        <taxon>Brachycera</taxon>
        <taxon>Muscomorpha</taxon>
        <taxon>Ephydroidea</taxon>
        <taxon>Drosophilidae</taxon>
        <taxon>Drosophila</taxon>
        <taxon>Sophophora</taxon>
    </lineage>
</organism>
<feature type="region of interest" description="Disordered" evidence="1">
    <location>
        <begin position="79"/>
        <end position="99"/>
    </location>
</feature>
<reference evidence="2" key="1">
    <citation type="submission" date="2005-06" db="EMBL/GenBank/DDBJ databases">
        <authorList>
            <person name="Stapleton M."/>
            <person name="Carlson J."/>
            <person name="Chavez C."/>
            <person name="Frise E."/>
            <person name="George R."/>
            <person name="Pacleb J."/>
            <person name="Park S."/>
            <person name="Wan K."/>
            <person name="Yu C."/>
            <person name="Celniker S."/>
        </authorList>
    </citation>
    <scope>NUCLEOTIDE SEQUENCE</scope>
</reference>
<accession>Q4QQ60</accession>
<dbReference type="EMBL" id="BT023556">
    <property type="protein sequence ID" value="AAY84956.1"/>
    <property type="molecule type" value="mRNA"/>
</dbReference>
<proteinExistence type="evidence at transcript level"/>
<name>Q4QQ60_DROME</name>
<protein>
    <submittedName>
        <fullName evidence="2">IP09739p</fullName>
    </submittedName>
</protein>
<feature type="compositionally biased region" description="Low complexity" evidence="1">
    <location>
        <begin position="79"/>
        <end position="90"/>
    </location>
</feature>
<sequence length="99" mass="9761">MLSESGEWASTSPSSSSLVGASLGALLSVSSAASSFSMGCSGLLTSNSFINDWPLADNRGSGRSRVTFLVPSLLITGASSSCSPSTSSASLGGGIIKLP</sequence>